<dbReference type="InterPro" id="IPR020476">
    <property type="entry name" value="Nudix_hydrolase"/>
</dbReference>
<dbReference type="SUPFAM" id="SSF55811">
    <property type="entry name" value="Nudix"/>
    <property type="match status" value="1"/>
</dbReference>
<dbReference type="SMART" id="SM01133">
    <property type="entry name" value="DeoC"/>
    <property type="match status" value="1"/>
</dbReference>
<gene>
    <name evidence="8" type="primary">deoC</name>
    <name evidence="11" type="ORF">SAMN05444955_10579</name>
</gene>
<dbReference type="CDD" id="cd03673">
    <property type="entry name" value="NUDIX_Ap6A_hydrolase"/>
    <property type="match status" value="1"/>
</dbReference>
<dbReference type="GO" id="GO:0016787">
    <property type="term" value="F:hydrolase activity"/>
    <property type="evidence" value="ECO:0007669"/>
    <property type="project" value="UniProtKB-KW"/>
</dbReference>
<dbReference type="InterPro" id="IPR002915">
    <property type="entry name" value="DeoC/FbaB/LacD_aldolase"/>
</dbReference>
<dbReference type="GO" id="GO:0009264">
    <property type="term" value="P:deoxyribonucleotide catabolic process"/>
    <property type="evidence" value="ECO:0007669"/>
    <property type="project" value="UniProtKB-UniRule"/>
</dbReference>
<dbReference type="HAMAP" id="MF_00114">
    <property type="entry name" value="DeoC_type1"/>
    <property type="match status" value="1"/>
</dbReference>
<dbReference type="Pfam" id="PF00293">
    <property type="entry name" value="NUDIX"/>
    <property type="match status" value="1"/>
</dbReference>
<comment type="pathway">
    <text evidence="8">Carbohydrate degradation; 2-deoxy-D-ribose 1-phosphate degradation; D-glyceraldehyde 3-phosphate and acetaldehyde from 2-deoxy-alpha-D-ribose 1-phosphate: step 2/2.</text>
</comment>
<dbReference type="InterPro" id="IPR015797">
    <property type="entry name" value="NUDIX_hydrolase-like_dom_sf"/>
</dbReference>
<dbReference type="Proteomes" id="UP000199695">
    <property type="component" value="Unassembled WGS sequence"/>
</dbReference>
<evidence type="ECO:0000313" key="11">
    <source>
        <dbReference type="EMBL" id="SEN04236.1"/>
    </source>
</evidence>
<comment type="similarity">
    <text evidence="1 8">Belongs to the DeoC/FbaB aldolase family. DeoC type 1 subfamily.</text>
</comment>
<feature type="domain" description="Nudix hydrolase" evidence="10">
    <location>
        <begin position="1"/>
        <end position="136"/>
    </location>
</feature>
<dbReference type="InterPro" id="IPR020084">
    <property type="entry name" value="NUDIX_hydrolase_CS"/>
</dbReference>
<comment type="subcellular location">
    <subcellularLocation>
        <location evidence="8">Cytoplasm</location>
    </subcellularLocation>
</comment>
<feature type="active site" description="Proton donor/acceptor" evidence="8">
    <location>
        <position position="238"/>
    </location>
</feature>
<keyword evidence="2 8" id="KW-0963">Cytoplasm</keyword>
<dbReference type="OrthoDB" id="9778711at2"/>
<dbReference type="PANTHER" id="PTHR10889:SF1">
    <property type="entry name" value="DEOXYRIBOSE-PHOSPHATE ALDOLASE"/>
    <property type="match status" value="1"/>
</dbReference>
<reference evidence="11 12" key="1">
    <citation type="submission" date="2016-10" db="EMBL/GenBank/DDBJ databases">
        <authorList>
            <person name="de Groot N.N."/>
        </authorList>
    </citation>
    <scope>NUCLEOTIDE SEQUENCE [LARGE SCALE GENOMIC DNA]</scope>
    <source>
        <strain evidence="11 12">DSM 46701</strain>
    </source>
</reference>
<evidence type="ECO:0000259" key="10">
    <source>
        <dbReference type="PROSITE" id="PS51462"/>
    </source>
</evidence>
<dbReference type="GO" id="GO:0016052">
    <property type="term" value="P:carbohydrate catabolic process"/>
    <property type="evidence" value="ECO:0007669"/>
    <property type="project" value="TreeGrafter"/>
</dbReference>
<dbReference type="GO" id="GO:0006018">
    <property type="term" value="P:2-deoxyribose 1-phosphate catabolic process"/>
    <property type="evidence" value="ECO:0007669"/>
    <property type="project" value="UniProtKB-UniRule"/>
</dbReference>
<dbReference type="FunFam" id="3.20.20.70:FF:000044">
    <property type="entry name" value="Deoxyribose-phosphate aldolase"/>
    <property type="match status" value="1"/>
</dbReference>
<evidence type="ECO:0000256" key="2">
    <source>
        <dbReference type="ARBA" id="ARBA00022490"/>
    </source>
</evidence>
<evidence type="ECO:0000256" key="9">
    <source>
        <dbReference type="RuleBase" id="RU003476"/>
    </source>
</evidence>
<dbReference type="EC" id="4.1.2.4" evidence="8"/>
<evidence type="ECO:0000256" key="1">
    <source>
        <dbReference type="ARBA" id="ARBA00010936"/>
    </source>
</evidence>
<dbReference type="GO" id="GO:0005737">
    <property type="term" value="C:cytoplasm"/>
    <property type="evidence" value="ECO:0007669"/>
    <property type="project" value="UniProtKB-SubCell"/>
</dbReference>
<keyword evidence="5 8" id="KW-0704">Schiff base</keyword>
<evidence type="ECO:0000313" key="12">
    <source>
        <dbReference type="Proteomes" id="UP000199695"/>
    </source>
</evidence>
<comment type="catalytic activity">
    <reaction evidence="6 8">
        <text>2-deoxy-D-ribose 5-phosphate = D-glyceraldehyde 3-phosphate + acetaldehyde</text>
        <dbReference type="Rhea" id="RHEA:12821"/>
        <dbReference type="ChEBI" id="CHEBI:15343"/>
        <dbReference type="ChEBI" id="CHEBI:59776"/>
        <dbReference type="ChEBI" id="CHEBI:62877"/>
        <dbReference type="EC" id="4.1.2.4"/>
    </reaction>
</comment>
<dbReference type="Gene3D" id="3.90.79.10">
    <property type="entry name" value="Nucleoside Triphosphate Pyrophosphohydrolase"/>
    <property type="match status" value="1"/>
</dbReference>
<dbReference type="UniPathway" id="UPA00002">
    <property type="reaction ID" value="UER00468"/>
</dbReference>
<dbReference type="NCBIfam" id="TIGR00126">
    <property type="entry name" value="deoC"/>
    <property type="match status" value="1"/>
</dbReference>
<dbReference type="STRING" id="1173111.SAMN05444955_10579"/>
<dbReference type="PROSITE" id="PS51462">
    <property type="entry name" value="NUDIX"/>
    <property type="match status" value="1"/>
</dbReference>
<dbReference type="PANTHER" id="PTHR10889">
    <property type="entry name" value="DEOXYRIBOSE-PHOSPHATE ALDOLASE"/>
    <property type="match status" value="1"/>
</dbReference>
<evidence type="ECO:0000256" key="7">
    <source>
        <dbReference type="ARBA" id="ARBA00056337"/>
    </source>
</evidence>
<accession>A0A1H8DAP0</accession>
<evidence type="ECO:0000256" key="8">
    <source>
        <dbReference type="HAMAP-Rule" id="MF_00114"/>
    </source>
</evidence>
<dbReference type="CDD" id="cd00959">
    <property type="entry name" value="DeoC"/>
    <property type="match status" value="1"/>
</dbReference>
<evidence type="ECO:0000256" key="3">
    <source>
        <dbReference type="ARBA" id="ARBA00022801"/>
    </source>
</evidence>
<keyword evidence="4 8" id="KW-0456">Lyase</keyword>
<protein>
    <recommendedName>
        <fullName evidence="8">Deoxyribose-phosphate aldolase</fullName>
        <shortName evidence="8">DERA</shortName>
        <ecNumber evidence="8">4.1.2.4</ecNumber>
    </recommendedName>
    <alternativeName>
        <fullName evidence="8">2-deoxy-D-ribose 5-phosphate aldolase</fullName>
    </alternativeName>
    <alternativeName>
        <fullName evidence="8">Phosphodeoxyriboaldolase</fullName>
        <shortName evidence="8">Deoxyriboaldolase</shortName>
    </alternativeName>
</protein>
<feature type="active site" description="Schiff-base intermediate with acetaldehyde" evidence="8">
    <location>
        <position position="300"/>
    </location>
</feature>
<keyword evidence="12" id="KW-1185">Reference proteome</keyword>
<dbReference type="InterPro" id="IPR011343">
    <property type="entry name" value="DeoC"/>
</dbReference>
<evidence type="ECO:0000256" key="6">
    <source>
        <dbReference type="ARBA" id="ARBA00048791"/>
    </source>
</evidence>
<evidence type="ECO:0000256" key="4">
    <source>
        <dbReference type="ARBA" id="ARBA00023239"/>
    </source>
</evidence>
<dbReference type="InterPro" id="IPR000086">
    <property type="entry name" value="NUDIX_hydrolase_dom"/>
</dbReference>
<dbReference type="Pfam" id="PF01791">
    <property type="entry name" value="DeoC"/>
    <property type="match status" value="1"/>
</dbReference>
<dbReference type="GO" id="GO:0004139">
    <property type="term" value="F:deoxyribose-phosphate aldolase activity"/>
    <property type="evidence" value="ECO:0007669"/>
    <property type="project" value="UniProtKB-UniRule"/>
</dbReference>
<dbReference type="Gene3D" id="3.20.20.70">
    <property type="entry name" value="Aldolase class I"/>
    <property type="match status" value="1"/>
</dbReference>
<dbReference type="EMBL" id="FOCQ01000005">
    <property type="protein sequence ID" value="SEN04236.1"/>
    <property type="molecule type" value="Genomic_DNA"/>
</dbReference>
<dbReference type="InterPro" id="IPR028581">
    <property type="entry name" value="DeoC_typeI"/>
</dbReference>
<dbReference type="PROSITE" id="PS00893">
    <property type="entry name" value="NUDIX_BOX"/>
    <property type="match status" value="1"/>
</dbReference>
<keyword evidence="3 9" id="KW-0378">Hydrolase</keyword>
<name>A0A1H8DAP0_9BACL</name>
<dbReference type="InterPro" id="IPR013785">
    <property type="entry name" value="Aldolase_TIM"/>
</dbReference>
<dbReference type="AlphaFoldDB" id="A0A1H8DAP0"/>
<dbReference type="SUPFAM" id="SSF51569">
    <property type="entry name" value="Aldolase"/>
    <property type="match status" value="1"/>
</dbReference>
<comment type="similarity">
    <text evidence="9">Belongs to the Nudix hydrolase family.</text>
</comment>
<comment type="function">
    <text evidence="7 8">Catalyzes a reversible aldol reaction between acetaldehyde and D-glyceraldehyde 3-phosphate to generate 2-deoxy-D-ribose 5-phosphate.</text>
</comment>
<evidence type="ECO:0000256" key="5">
    <source>
        <dbReference type="ARBA" id="ARBA00023270"/>
    </source>
</evidence>
<organism evidence="11 12">
    <name type="scientific">Lihuaxuella thermophila</name>
    <dbReference type="NCBI Taxonomy" id="1173111"/>
    <lineage>
        <taxon>Bacteria</taxon>
        <taxon>Bacillati</taxon>
        <taxon>Bacillota</taxon>
        <taxon>Bacilli</taxon>
        <taxon>Bacillales</taxon>
        <taxon>Thermoactinomycetaceae</taxon>
        <taxon>Lihuaxuella</taxon>
    </lineage>
</organism>
<sequence length="369" mass="40126">MKEKSAGGVVYRIRNDRAEILLIADRYGKWTLPKGKKEPGETDEQTALREIKEETGIDGHMIDKIDHVKYQYTDPERGLVDKEVVYYLVEARSGKEVPQLEEIEGLGWYTAEEALQLQKEKGYGNNERIMNLALARMEKIVKGRSNMDVKQIAAMIDHTLLKPEATREQIAVLCEEAKRHGFASVCVNPYWVKEAAAHLAGTDVKVCTVVGFPLGATTKEVKVFETRDAIQNGATEIDMVMNIGALKSGDLQTVQEDIQAVVEAAQGLTVKVILETGLLTDEEIVQACEQAKRAGARFVKTSTGFGRGGATVEAVELMRKTVGPELGVKASGGIRDLKTAQQMIEAGADRIGASASVAIVTGGTGTGTY</sequence>
<proteinExistence type="inferred from homology"/>
<feature type="active site" description="Proton donor/acceptor" evidence="8">
    <location>
        <position position="329"/>
    </location>
</feature>
<dbReference type="PRINTS" id="PR00502">
    <property type="entry name" value="NUDIXFAMILY"/>
</dbReference>